<gene>
    <name evidence="3" type="ORF">GIY23_18495</name>
</gene>
<dbReference type="SUPFAM" id="SSF51338">
    <property type="entry name" value="Composite domain of metallo-dependent hydrolases"/>
    <property type="match status" value="1"/>
</dbReference>
<dbReference type="AlphaFoldDB" id="A0A5Q3QD15"/>
<keyword evidence="4" id="KW-1185">Reference proteome</keyword>
<dbReference type="Gene3D" id="2.30.40.10">
    <property type="entry name" value="Urease, subunit C, domain 1"/>
    <property type="match status" value="1"/>
</dbReference>
<dbReference type="Pfam" id="PF01979">
    <property type="entry name" value="Amidohydro_1"/>
    <property type="match status" value="1"/>
</dbReference>
<dbReference type="InterPro" id="IPR032466">
    <property type="entry name" value="Metal_Hydrolase"/>
</dbReference>
<name>A0A5Q3QD15_9PSEU</name>
<accession>A0A5Q3QD15</accession>
<dbReference type="Gene3D" id="3.20.20.140">
    <property type="entry name" value="Metal-dependent hydrolases"/>
    <property type="match status" value="1"/>
</dbReference>
<dbReference type="SUPFAM" id="SSF51556">
    <property type="entry name" value="Metallo-dependent hydrolases"/>
    <property type="match status" value="1"/>
</dbReference>
<dbReference type="GO" id="GO:0050416">
    <property type="term" value="F:formimidoylglutamate deiminase activity"/>
    <property type="evidence" value="ECO:0007669"/>
    <property type="project" value="UniProtKB-EC"/>
</dbReference>
<dbReference type="InterPro" id="IPR011059">
    <property type="entry name" value="Metal-dep_hydrolase_composite"/>
</dbReference>
<dbReference type="NCBIfam" id="TIGR02022">
    <property type="entry name" value="hutF"/>
    <property type="match status" value="1"/>
</dbReference>
<evidence type="ECO:0000313" key="4">
    <source>
        <dbReference type="Proteomes" id="UP000371041"/>
    </source>
</evidence>
<dbReference type="RefSeq" id="WP_154077822.1">
    <property type="nucleotide sequence ID" value="NZ_CP045929.1"/>
</dbReference>
<dbReference type="InterPro" id="IPR010252">
    <property type="entry name" value="HutF"/>
</dbReference>
<dbReference type="PANTHER" id="PTHR43794">
    <property type="entry name" value="AMINOHYDROLASE SSNA-RELATED"/>
    <property type="match status" value="1"/>
</dbReference>
<dbReference type="InterPro" id="IPR050287">
    <property type="entry name" value="MTA/SAH_deaminase"/>
</dbReference>
<dbReference type="InterPro" id="IPR006680">
    <property type="entry name" value="Amidohydro-rel"/>
</dbReference>
<reference evidence="4" key="1">
    <citation type="submission" date="2019-11" db="EMBL/GenBank/DDBJ databases">
        <title>The complete genome sequence of Saccharopolyspora sp. E2A.</title>
        <authorList>
            <person name="Zhang G."/>
        </authorList>
    </citation>
    <scope>NUCLEOTIDE SEQUENCE [LARGE SCALE GENOMIC DNA]</scope>
    <source>
        <strain evidence="4">E2A</strain>
    </source>
</reference>
<sequence>MTTTYWCEHAWLPSGVVHGAVLEIEDAHITAVERAKSPPPHAETLWGLTIPGLANAHSHAFHRALRGRTSGGRGTFWTWRDQMYAVAENLDPDRYYQLARAVYAEMVLAGMTSVGEFHYLHHAPGGRGYDDPNAMNTALVAAASDAGIRLTLLDTCYLAGGFGADVTGVQWRYTDGDVDGWLSRVDKSAIGSDSVLLGAAIHSVRAVPSAAIEDVAGWAHRNEVPLHVHLSEQRAENAACLAAHGCTPTELLDRHGALGAATTAVHATHLAAADTALLGSSRTGVCLCPTTESDLADGIGPATELAVAGSPLSVGSDGHSVIDPFTEIQAVEGNTRLSTETRGSFGPADLLDIGAESGQRSLGWHDAGRLDVGARADFVTIGLDSPRLAGVPAETALVAARGDDVHHVVVDGRIVVRDRGHHAFPDLGRSLADAIEAVT</sequence>
<protein>
    <submittedName>
        <fullName evidence="3">Formimidoylglutamate deiminase</fullName>
        <ecNumber evidence="3">3.5.3.13</ecNumber>
    </submittedName>
</protein>
<proteinExistence type="predicted"/>
<evidence type="ECO:0000313" key="3">
    <source>
        <dbReference type="EMBL" id="QGK71246.1"/>
    </source>
</evidence>
<dbReference type="KEGG" id="sace:GIY23_18495"/>
<dbReference type="Proteomes" id="UP000371041">
    <property type="component" value="Chromosome"/>
</dbReference>
<keyword evidence="1 3" id="KW-0378">Hydrolase</keyword>
<dbReference type="NCBIfam" id="NF006681">
    <property type="entry name" value="PRK09229.1-2"/>
    <property type="match status" value="1"/>
</dbReference>
<evidence type="ECO:0000259" key="2">
    <source>
        <dbReference type="Pfam" id="PF01979"/>
    </source>
</evidence>
<dbReference type="EC" id="3.5.3.13" evidence="3"/>
<evidence type="ECO:0000256" key="1">
    <source>
        <dbReference type="ARBA" id="ARBA00022801"/>
    </source>
</evidence>
<dbReference type="EMBL" id="CP045929">
    <property type="protein sequence ID" value="QGK71246.1"/>
    <property type="molecule type" value="Genomic_DNA"/>
</dbReference>
<organism evidence="3 4">
    <name type="scientific">Allosaccharopolyspora coralli</name>
    <dbReference type="NCBI Taxonomy" id="2665642"/>
    <lineage>
        <taxon>Bacteria</taxon>
        <taxon>Bacillati</taxon>
        <taxon>Actinomycetota</taxon>
        <taxon>Actinomycetes</taxon>
        <taxon>Pseudonocardiales</taxon>
        <taxon>Pseudonocardiaceae</taxon>
        <taxon>Allosaccharopolyspora</taxon>
    </lineage>
</organism>
<dbReference type="PANTHER" id="PTHR43794:SF11">
    <property type="entry name" value="AMIDOHYDROLASE-RELATED DOMAIN-CONTAINING PROTEIN"/>
    <property type="match status" value="1"/>
</dbReference>
<feature type="domain" description="Amidohydrolase-related" evidence="2">
    <location>
        <begin position="50"/>
        <end position="415"/>
    </location>
</feature>